<dbReference type="AlphaFoldDB" id="A0A450WXW3"/>
<feature type="compositionally biased region" description="Polar residues" evidence="1">
    <location>
        <begin position="37"/>
        <end position="49"/>
    </location>
</feature>
<reference evidence="2" key="1">
    <citation type="submission" date="2019-02" db="EMBL/GenBank/DDBJ databases">
        <authorList>
            <person name="Gruber-Vodicka R. H."/>
            <person name="Seah K. B. B."/>
        </authorList>
    </citation>
    <scope>NUCLEOTIDE SEQUENCE</scope>
    <source>
        <strain evidence="2">BECK_BY7</strain>
    </source>
</reference>
<sequence length="95" mass="10718">MSDPKTYISRHRTEDPKFDEGFDDDYQVFEIGALPRQTRQASGLTTNRNVGKAPRTKVGHLPNRKSRRGHQAFHTGKIRSGPWPVDSGIDSIKVT</sequence>
<feature type="region of interest" description="Disordered" evidence="1">
    <location>
        <begin position="37"/>
        <end position="95"/>
    </location>
</feature>
<evidence type="ECO:0000256" key="1">
    <source>
        <dbReference type="SAM" id="MobiDB-lite"/>
    </source>
</evidence>
<protein>
    <submittedName>
        <fullName evidence="2">Uncharacterized protein</fullName>
    </submittedName>
</protein>
<evidence type="ECO:0000313" key="2">
    <source>
        <dbReference type="EMBL" id="VFK21870.1"/>
    </source>
</evidence>
<feature type="region of interest" description="Disordered" evidence="1">
    <location>
        <begin position="1"/>
        <end position="21"/>
    </location>
</feature>
<gene>
    <name evidence="2" type="ORF">BECKLFY1418C_GA0070996_11055</name>
</gene>
<feature type="compositionally biased region" description="Basic residues" evidence="1">
    <location>
        <begin position="54"/>
        <end position="71"/>
    </location>
</feature>
<accession>A0A450WXW3</accession>
<proteinExistence type="predicted"/>
<dbReference type="EMBL" id="CAADFN010000105">
    <property type="protein sequence ID" value="VFK21870.1"/>
    <property type="molecule type" value="Genomic_DNA"/>
</dbReference>
<name>A0A450WXW3_9GAMM</name>
<feature type="compositionally biased region" description="Basic and acidic residues" evidence="1">
    <location>
        <begin position="11"/>
        <end position="20"/>
    </location>
</feature>
<organism evidence="2">
    <name type="scientific">Candidatus Kentrum sp. LFY</name>
    <dbReference type="NCBI Taxonomy" id="2126342"/>
    <lineage>
        <taxon>Bacteria</taxon>
        <taxon>Pseudomonadati</taxon>
        <taxon>Pseudomonadota</taxon>
        <taxon>Gammaproteobacteria</taxon>
        <taxon>Candidatus Kentrum</taxon>
    </lineage>
</organism>